<dbReference type="PANTHER" id="PTHR33573">
    <property type="entry name" value="CASP-LIKE PROTEIN 4A4"/>
    <property type="match status" value="1"/>
</dbReference>
<evidence type="ECO:0000256" key="1">
    <source>
        <dbReference type="ARBA" id="ARBA00004651"/>
    </source>
</evidence>
<name>A0AAN8VGL4_9MAGN</name>
<dbReference type="AlphaFoldDB" id="A0AAN8VGL4"/>
<keyword evidence="11" id="KW-1185">Reference proteome</keyword>
<evidence type="ECO:0000256" key="6">
    <source>
        <dbReference type="ARBA" id="ARBA00022989"/>
    </source>
</evidence>
<sequence length="155" mass="16734">MAAITNLVLRLLTFIFLLISLIILAANSETINGYKFRFDEIHSYQYAIATIALGFVYTLVQIGFTIFEISSGKPLISGDGLLYFNFYADKAISYILATGAGAAFGATVDLKAQTEGGVLDKFFERGSAAASFLFFAFLTTAVLSILSSLAVPKKL</sequence>
<keyword evidence="6 8" id="KW-1133">Transmembrane helix</keyword>
<evidence type="ECO:0000259" key="9">
    <source>
        <dbReference type="Pfam" id="PF04535"/>
    </source>
</evidence>
<dbReference type="PANTHER" id="PTHR33573:SF40">
    <property type="entry name" value="CASP-LIKE PROTEIN 4D2"/>
    <property type="match status" value="1"/>
</dbReference>
<feature type="domain" description="Casparian strip membrane protein" evidence="9">
    <location>
        <begin position="3"/>
        <end position="138"/>
    </location>
</feature>
<feature type="transmembrane region" description="Helical" evidence="8">
    <location>
        <begin position="91"/>
        <end position="108"/>
    </location>
</feature>
<evidence type="ECO:0000256" key="2">
    <source>
        <dbReference type="ARBA" id="ARBA00007651"/>
    </source>
</evidence>
<proteinExistence type="inferred from homology"/>
<feature type="transmembrane region" description="Helical" evidence="8">
    <location>
        <begin position="128"/>
        <end position="151"/>
    </location>
</feature>
<evidence type="ECO:0000256" key="8">
    <source>
        <dbReference type="RuleBase" id="RU361233"/>
    </source>
</evidence>
<evidence type="ECO:0000256" key="3">
    <source>
        <dbReference type="ARBA" id="ARBA00011489"/>
    </source>
</evidence>
<keyword evidence="7 8" id="KW-0472">Membrane</keyword>
<dbReference type="Proteomes" id="UP001370490">
    <property type="component" value="Unassembled WGS sequence"/>
</dbReference>
<comment type="subcellular location">
    <subcellularLocation>
        <location evidence="1 8">Cell membrane</location>
        <topology evidence="1 8">Multi-pass membrane protein</topology>
    </subcellularLocation>
</comment>
<evidence type="ECO:0000256" key="4">
    <source>
        <dbReference type="ARBA" id="ARBA00022475"/>
    </source>
</evidence>
<comment type="similarity">
    <text evidence="2 8">Belongs to the Casparian strip membrane proteins (CASP) family.</text>
</comment>
<evidence type="ECO:0000313" key="10">
    <source>
        <dbReference type="EMBL" id="KAK6933189.1"/>
    </source>
</evidence>
<gene>
    <name evidence="10" type="ORF">RJ641_036083</name>
</gene>
<evidence type="ECO:0000313" key="11">
    <source>
        <dbReference type="Proteomes" id="UP001370490"/>
    </source>
</evidence>
<comment type="caution">
    <text evidence="10">The sequence shown here is derived from an EMBL/GenBank/DDBJ whole genome shotgun (WGS) entry which is preliminary data.</text>
</comment>
<protein>
    <recommendedName>
        <fullName evidence="8">CASP-like protein</fullName>
    </recommendedName>
</protein>
<organism evidence="10 11">
    <name type="scientific">Dillenia turbinata</name>
    <dbReference type="NCBI Taxonomy" id="194707"/>
    <lineage>
        <taxon>Eukaryota</taxon>
        <taxon>Viridiplantae</taxon>
        <taxon>Streptophyta</taxon>
        <taxon>Embryophyta</taxon>
        <taxon>Tracheophyta</taxon>
        <taxon>Spermatophyta</taxon>
        <taxon>Magnoliopsida</taxon>
        <taxon>eudicotyledons</taxon>
        <taxon>Gunneridae</taxon>
        <taxon>Pentapetalae</taxon>
        <taxon>Dilleniales</taxon>
        <taxon>Dilleniaceae</taxon>
        <taxon>Dillenia</taxon>
    </lineage>
</organism>
<reference evidence="10 11" key="1">
    <citation type="submission" date="2023-12" db="EMBL/GenBank/DDBJ databases">
        <title>A high-quality genome assembly for Dillenia turbinata (Dilleniales).</title>
        <authorList>
            <person name="Chanderbali A."/>
        </authorList>
    </citation>
    <scope>NUCLEOTIDE SEQUENCE [LARGE SCALE GENOMIC DNA]</scope>
    <source>
        <strain evidence="10">LSX21</strain>
        <tissue evidence="10">Leaf</tissue>
    </source>
</reference>
<dbReference type="EMBL" id="JBAMMX010000009">
    <property type="protein sequence ID" value="KAK6933189.1"/>
    <property type="molecule type" value="Genomic_DNA"/>
</dbReference>
<feature type="transmembrane region" description="Helical" evidence="8">
    <location>
        <begin position="7"/>
        <end position="26"/>
    </location>
</feature>
<keyword evidence="5 8" id="KW-0812">Transmembrane</keyword>
<accession>A0AAN8VGL4</accession>
<evidence type="ECO:0000256" key="7">
    <source>
        <dbReference type="ARBA" id="ARBA00023136"/>
    </source>
</evidence>
<keyword evidence="4 8" id="KW-1003">Cell membrane</keyword>
<evidence type="ECO:0000256" key="5">
    <source>
        <dbReference type="ARBA" id="ARBA00022692"/>
    </source>
</evidence>
<comment type="subunit">
    <text evidence="3 8">Homodimer and heterodimers.</text>
</comment>
<dbReference type="GO" id="GO:0005886">
    <property type="term" value="C:plasma membrane"/>
    <property type="evidence" value="ECO:0007669"/>
    <property type="project" value="UniProtKB-SubCell"/>
</dbReference>
<dbReference type="Pfam" id="PF04535">
    <property type="entry name" value="CASP_dom"/>
    <property type="match status" value="1"/>
</dbReference>
<feature type="transmembrane region" description="Helical" evidence="8">
    <location>
        <begin position="46"/>
        <end position="70"/>
    </location>
</feature>
<dbReference type="InterPro" id="IPR006702">
    <property type="entry name" value="CASP_dom"/>
</dbReference>